<accession>A0AAV3SB44</accession>
<reference evidence="1 2" key="1">
    <citation type="journal article" date="2019" name="Int. J. Syst. Evol. Microbiol.">
        <title>The Global Catalogue of Microorganisms (GCM) 10K type strain sequencing project: providing services to taxonomists for standard genome sequencing and annotation.</title>
        <authorList>
            <consortium name="The Broad Institute Genomics Platform"/>
            <consortium name="The Broad Institute Genome Sequencing Center for Infectious Disease"/>
            <person name="Wu L."/>
            <person name="Ma J."/>
        </authorList>
    </citation>
    <scope>NUCLEOTIDE SEQUENCE [LARGE SCALE GENOMIC DNA]</scope>
    <source>
        <strain evidence="1 2">JCM 16330</strain>
    </source>
</reference>
<protein>
    <submittedName>
        <fullName evidence="1">Uncharacterized protein</fullName>
    </submittedName>
</protein>
<dbReference type="RefSeq" id="WP_211312859.1">
    <property type="nucleotide sequence ID" value="NZ_BAAABL010000092.1"/>
</dbReference>
<dbReference type="AlphaFoldDB" id="A0AAV3SB44"/>
<dbReference type="InterPro" id="IPR055948">
    <property type="entry name" value="DUF7526"/>
</dbReference>
<dbReference type="Pfam" id="PF24370">
    <property type="entry name" value="DUF7526"/>
    <property type="match status" value="1"/>
</dbReference>
<proteinExistence type="predicted"/>
<keyword evidence="2" id="KW-1185">Reference proteome</keyword>
<dbReference type="EMBL" id="BAAABL010000092">
    <property type="protein sequence ID" value="GAA0313346.1"/>
    <property type="molecule type" value="Genomic_DNA"/>
</dbReference>
<organism evidence="1 2">
    <name type="scientific">Halarchaeum salinum</name>
    <dbReference type="NCBI Taxonomy" id="489912"/>
    <lineage>
        <taxon>Archaea</taxon>
        <taxon>Methanobacteriati</taxon>
        <taxon>Methanobacteriota</taxon>
        <taxon>Stenosarchaea group</taxon>
        <taxon>Halobacteria</taxon>
        <taxon>Halobacteriales</taxon>
        <taxon>Halobacteriaceae</taxon>
    </lineage>
</organism>
<evidence type="ECO:0000313" key="2">
    <source>
        <dbReference type="Proteomes" id="UP001500837"/>
    </source>
</evidence>
<gene>
    <name evidence="1" type="ORF">GCM10009066_28070</name>
</gene>
<dbReference type="Proteomes" id="UP001500837">
    <property type="component" value="Unassembled WGS sequence"/>
</dbReference>
<comment type="caution">
    <text evidence="1">The sequence shown here is derived from an EMBL/GenBank/DDBJ whole genome shotgun (WGS) entry which is preliminary data.</text>
</comment>
<evidence type="ECO:0000313" key="1">
    <source>
        <dbReference type="EMBL" id="GAA0313346.1"/>
    </source>
</evidence>
<name>A0AAV3SB44_9EURY</name>
<sequence length="95" mass="9965">MSETITGTVIHVVPPEELDDHDLNPALADRASGNYVVVCRRGGSPSLLQRVWGFLRGGSIDAVTVVTPDEYAEGEPIDVAASPLGVEGVYDATDG</sequence>